<dbReference type="PANTHER" id="PTHR42809">
    <property type="entry name" value="FLAVODOXIN 2"/>
    <property type="match status" value="1"/>
</dbReference>
<feature type="domain" description="Flavodoxin-like" evidence="8">
    <location>
        <begin position="4"/>
        <end position="164"/>
    </location>
</feature>
<dbReference type="STRING" id="1297750.SAMN05444405_104193"/>
<dbReference type="Proteomes" id="UP000184509">
    <property type="component" value="Unassembled WGS sequence"/>
</dbReference>
<dbReference type="NCBIfam" id="TIGR01752">
    <property type="entry name" value="flav_long"/>
    <property type="match status" value="1"/>
</dbReference>
<dbReference type="Pfam" id="PF00258">
    <property type="entry name" value="Flavodoxin_1"/>
    <property type="match status" value="1"/>
</dbReference>
<dbReference type="Gene3D" id="3.40.50.360">
    <property type="match status" value="1"/>
</dbReference>
<dbReference type="PIRSF" id="PIRSF038996">
    <property type="entry name" value="FldA"/>
    <property type="match status" value="1"/>
</dbReference>
<keyword evidence="4 7" id="KW-0285">Flavoprotein</keyword>
<evidence type="ECO:0000256" key="3">
    <source>
        <dbReference type="ARBA" id="ARBA00022448"/>
    </source>
</evidence>
<reference evidence="9 10" key="1">
    <citation type="submission" date="2016-11" db="EMBL/GenBank/DDBJ databases">
        <authorList>
            <person name="Jaros S."/>
            <person name="Januszkiewicz K."/>
            <person name="Wedrychowicz H."/>
        </authorList>
    </citation>
    <scope>NUCLEOTIDE SEQUENCE [LARGE SCALE GENOMIC DNA]</scope>
    <source>
        <strain evidence="9 10">DSM 26991</strain>
    </source>
</reference>
<dbReference type="InterPro" id="IPR050619">
    <property type="entry name" value="Flavodoxin"/>
</dbReference>
<name>A0A1M4Y2W1_9BACE</name>
<dbReference type="InterPro" id="IPR008254">
    <property type="entry name" value="Flavodoxin/NO_synth"/>
</dbReference>
<comment type="cofactor">
    <cofactor evidence="1 7">
        <name>FMN</name>
        <dbReference type="ChEBI" id="CHEBI:58210"/>
    </cofactor>
</comment>
<evidence type="ECO:0000313" key="10">
    <source>
        <dbReference type="Proteomes" id="UP000184509"/>
    </source>
</evidence>
<dbReference type="RefSeq" id="WP_073399985.1">
    <property type="nucleotide sequence ID" value="NZ_FQTV01000004.1"/>
</dbReference>
<dbReference type="OrthoDB" id="9790745at2"/>
<sequence>MKKIGLFYGTSTKKTAAIAQQIQAAFGEANLEIVPIESAWKEEFLTYNYLIVGTSTWFDGELPTYWDEIIPELTSLELQDKKVAIFGLGDQVNYPDNFVDGIGLLAEAFETAGAQLVGFTSAEGYSFNHSQALKEDKFLGLALDVENQPEQIEKRIHDWVDQLRKEFFL</sequence>
<dbReference type="SUPFAM" id="SSF52218">
    <property type="entry name" value="Flavoproteins"/>
    <property type="match status" value="1"/>
</dbReference>
<keyword evidence="6 7" id="KW-0249">Electron transport</keyword>
<dbReference type="NCBIfam" id="NF006739">
    <property type="entry name" value="PRK09267.1-5"/>
    <property type="match status" value="1"/>
</dbReference>
<dbReference type="InterPro" id="IPR010086">
    <property type="entry name" value="Flavodoxin_lc"/>
</dbReference>
<keyword evidence="10" id="KW-1185">Reference proteome</keyword>
<evidence type="ECO:0000256" key="2">
    <source>
        <dbReference type="ARBA" id="ARBA00005267"/>
    </source>
</evidence>
<evidence type="ECO:0000259" key="8">
    <source>
        <dbReference type="PROSITE" id="PS50902"/>
    </source>
</evidence>
<proteinExistence type="inferred from homology"/>
<gene>
    <name evidence="9" type="ORF">SAMN05444405_104193</name>
</gene>
<comment type="function">
    <text evidence="7">Low-potential electron donor to a number of redox enzymes.</text>
</comment>
<evidence type="ECO:0000256" key="6">
    <source>
        <dbReference type="ARBA" id="ARBA00022982"/>
    </source>
</evidence>
<dbReference type="PANTHER" id="PTHR42809:SF1">
    <property type="entry name" value="FLAVODOXIN 1"/>
    <property type="match status" value="1"/>
</dbReference>
<evidence type="ECO:0000256" key="5">
    <source>
        <dbReference type="ARBA" id="ARBA00022643"/>
    </source>
</evidence>
<accession>A0A1M4Y2W1</accession>
<dbReference type="EMBL" id="FQTV01000004">
    <property type="protein sequence ID" value="SHE99812.1"/>
    <property type="molecule type" value="Genomic_DNA"/>
</dbReference>
<evidence type="ECO:0000256" key="4">
    <source>
        <dbReference type="ARBA" id="ARBA00022630"/>
    </source>
</evidence>
<organism evidence="9 10">
    <name type="scientific">Bacteroides luti</name>
    <dbReference type="NCBI Taxonomy" id="1297750"/>
    <lineage>
        <taxon>Bacteria</taxon>
        <taxon>Pseudomonadati</taxon>
        <taxon>Bacteroidota</taxon>
        <taxon>Bacteroidia</taxon>
        <taxon>Bacteroidales</taxon>
        <taxon>Bacteroidaceae</taxon>
        <taxon>Bacteroides</taxon>
    </lineage>
</organism>
<keyword evidence="5 7" id="KW-0288">FMN</keyword>
<dbReference type="PROSITE" id="PS50902">
    <property type="entry name" value="FLAVODOXIN_LIKE"/>
    <property type="match status" value="1"/>
</dbReference>
<dbReference type="GO" id="GO:0009055">
    <property type="term" value="F:electron transfer activity"/>
    <property type="evidence" value="ECO:0007669"/>
    <property type="project" value="UniProtKB-UniRule"/>
</dbReference>
<dbReference type="GO" id="GO:0010181">
    <property type="term" value="F:FMN binding"/>
    <property type="evidence" value="ECO:0007669"/>
    <property type="project" value="UniProtKB-UniRule"/>
</dbReference>
<protein>
    <recommendedName>
        <fullName evidence="7">Flavodoxin</fullName>
    </recommendedName>
</protein>
<comment type="similarity">
    <text evidence="2 7">Belongs to the flavodoxin family.</text>
</comment>
<dbReference type="AlphaFoldDB" id="A0A1M4Y2W1"/>
<evidence type="ECO:0000256" key="1">
    <source>
        <dbReference type="ARBA" id="ARBA00001917"/>
    </source>
</evidence>
<keyword evidence="3 7" id="KW-0813">Transport</keyword>
<evidence type="ECO:0000313" key="9">
    <source>
        <dbReference type="EMBL" id="SHE99812.1"/>
    </source>
</evidence>
<dbReference type="InterPro" id="IPR029039">
    <property type="entry name" value="Flavoprotein-like_sf"/>
</dbReference>
<evidence type="ECO:0000256" key="7">
    <source>
        <dbReference type="PIRNR" id="PIRNR038996"/>
    </source>
</evidence>